<protein>
    <recommendedName>
        <fullName evidence="2">Phytase-like domain-containing protein</fullName>
    </recommendedName>
</protein>
<dbReference type="OrthoDB" id="384721at2"/>
<gene>
    <name evidence="3" type="ORF">AWY79_18050</name>
    <name evidence="4" type="ORF">EDC59_1173</name>
</gene>
<evidence type="ECO:0000313" key="4">
    <source>
        <dbReference type="EMBL" id="TDT82025.1"/>
    </source>
</evidence>
<feature type="domain" description="Phytase-like" evidence="2">
    <location>
        <begin position="59"/>
        <end position="396"/>
    </location>
</feature>
<evidence type="ECO:0000256" key="1">
    <source>
        <dbReference type="SAM" id="SignalP"/>
    </source>
</evidence>
<proteinExistence type="predicted"/>
<feature type="chain" id="PRO_5044548280" description="Phytase-like domain-containing protein" evidence="1">
    <location>
        <begin position="22"/>
        <end position="462"/>
    </location>
</feature>
<dbReference type="PANTHER" id="PTHR37957">
    <property type="entry name" value="BLR7070 PROTEIN"/>
    <property type="match status" value="1"/>
</dbReference>
<keyword evidence="5" id="KW-1185">Reference proteome</keyword>
<reference evidence="4 6" key="2">
    <citation type="submission" date="2019-03" db="EMBL/GenBank/DDBJ databases">
        <title>Genomic Encyclopedia of Type Strains, Phase IV (KMG-IV): sequencing the most valuable type-strain genomes for metagenomic binning, comparative biology and taxonomic classification.</title>
        <authorList>
            <person name="Goeker M."/>
        </authorList>
    </citation>
    <scope>NUCLEOTIDE SEQUENCE [LARGE SCALE GENOMIC DNA]</scope>
    <source>
        <strain evidence="4 6">DSM 101483</strain>
    </source>
</reference>
<dbReference type="KEGG" id="dej:AWY79_18050"/>
<dbReference type="Proteomes" id="UP000295506">
    <property type="component" value="Unassembled WGS sequence"/>
</dbReference>
<dbReference type="SUPFAM" id="SSF75011">
    <property type="entry name" value="3-carboxy-cis,cis-mucoante lactonizing enzyme"/>
    <property type="match status" value="1"/>
</dbReference>
<evidence type="ECO:0000313" key="5">
    <source>
        <dbReference type="Proteomes" id="UP000055611"/>
    </source>
</evidence>
<keyword evidence="1" id="KW-0732">Signal</keyword>
<accession>A0A126QT23</accession>
<dbReference type="Proteomes" id="UP000055611">
    <property type="component" value="Chromosome"/>
</dbReference>
<evidence type="ECO:0000259" key="2">
    <source>
        <dbReference type="Pfam" id="PF13449"/>
    </source>
</evidence>
<reference evidence="3 5" key="1">
    <citation type="journal article" date="2016" name="Front. Microbiol.">
        <title>Genome Sequence of the Piezophilic, Mesophilic Sulfate-Reducing Bacterium Desulfovibrio indicus J2T.</title>
        <authorList>
            <person name="Cao J."/>
            <person name="Maignien L."/>
            <person name="Shao Z."/>
            <person name="Alain K."/>
            <person name="Jebbar M."/>
        </authorList>
    </citation>
    <scope>NUCLEOTIDE SEQUENCE [LARGE SCALE GENOMIC DNA]</scope>
    <source>
        <strain evidence="3 5">J2</strain>
    </source>
</reference>
<dbReference type="PANTHER" id="PTHR37957:SF1">
    <property type="entry name" value="PHYTASE-LIKE DOMAIN-CONTAINING PROTEIN"/>
    <property type="match status" value="1"/>
</dbReference>
<feature type="signal peptide" evidence="1">
    <location>
        <begin position="1"/>
        <end position="21"/>
    </location>
</feature>
<sequence>MLRTLSLVLLLLASSAQTAWAQNILVEKYDVEIPKEFFVPYTGVYADRFPDGFTVGIGSGMTYVGKAEDGARVFYAIGDRGPNADAPKFELDGKATASKMFPAPNYAPSYGAIRVKDGHAVLASLITLKDARMRPISGRAIPIGSVGSTGEVPLDDSLKQLAFDPEGLDTEGIDIDKKDKRFLWICDEYGPFIAKIDGYTGKIVRKYTPGVELPMIAASRQPNRGMEGIAVTPSNKVLAAIQSICDVDGKVKESKATFIRLMLLDPETNQVKQYAYPFEAKNYARSADAMIGDLYAISETKFILVERGKNADGKGRIPVFVIDLADATDISNVKAKDGGELETVADRTEVEALGVRYVAKTRLIDIKEHGWKPAKAEGVALLPDMRTLVVTSDNDFGFTFKVVDPVEDADGKPVTKAAAYTVDPSGQVKYKGRPVNTRVELTPTGTASQIWFFTLPKRVTDY</sequence>
<dbReference type="EMBL" id="SOBK01000017">
    <property type="protein sequence ID" value="TDT82025.1"/>
    <property type="molecule type" value="Genomic_DNA"/>
</dbReference>
<dbReference type="EMBL" id="CP014206">
    <property type="protein sequence ID" value="AMK12867.1"/>
    <property type="molecule type" value="Genomic_DNA"/>
</dbReference>
<evidence type="ECO:0000313" key="6">
    <source>
        <dbReference type="Proteomes" id="UP000295506"/>
    </source>
</evidence>
<dbReference type="Pfam" id="PF13449">
    <property type="entry name" value="Phytase-like"/>
    <property type="match status" value="1"/>
</dbReference>
<dbReference type="RefSeq" id="WP_066806866.1">
    <property type="nucleotide sequence ID" value="NZ_CP014206.1"/>
</dbReference>
<dbReference type="InterPro" id="IPR027372">
    <property type="entry name" value="Phytase-like_dom"/>
</dbReference>
<evidence type="ECO:0000313" key="3">
    <source>
        <dbReference type="EMBL" id="AMK12867.1"/>
    </source>
</evidence>
<name>A0A126QT23_9BACT</name>
<dbReference type="AlphaFoldDB" id="A0A126QT23"/>
<organism evidence="4 6">
    <name type="scientific">Pseudodesulfovibrio indicus</name>
    <dbReference type="NCBI Taxonomy" id="1716143"/>
    <lineage>
        <taxon>Bacteria</taxon>
        <taxon>Pseudomonadati</taxon>
        <taxon>Thermodesulfobacteriota</taxon>
        <taxon>Desulfovibrionia</taxon>
        <taxon>Desulfovibrionales</taxon>
        <taxon>Desulfovibrionaceae</taxon>
    </lineage>
</organism>